<reference evidence="1" key="2">
    <citation type="journal article" date="2015" name="Data Brief">
        <title>Shoot transcriptome of the giant reed, Arundo donax.</title>
        <authorList>
            <person name="Barrero R.A."/>
            <person name="Guerrero F.D."/>
            <person name="Moolhuijzen P."/>
            <person name="Goolsby J.A."/>
            <person name="Tidwell J."/>
            <person name="Bellgard S.E."/>
            <person name="Bellgard M.I."/>
        </authorList>
    </citation>
    <scope>NUCLEOTIDE SEQUENCE</scope>
    <source>
        <tissue evidence="1">Shoot tissue taken approximately 20 cm above the soil surface</tissue>
    </source>
</reference>
<dbReference type="EMBL" id="GBRH01171791">
    <property type="protein sequence ID" value="JAE26105.1"/>
    <property type="molecule type" value="Transcribed_RNA"/>
</dbReference>
<sequence length="63" mass="7166">MIMHSLSFHKMYLFLSISFAISVNKHGCSQCISSDVIFSFETKICLLFLWSTYLCPHGSTVLT</sequence>
<name>A0A0A9GLY6_ARUDO</name>
<protein>
    <submittedName>
        <fullName evidence="1">Uncharacterized protein</fullName>
    </submittedName>
</protein>
<dbReference type="AlphaFoldDB" id="A0A0A9GLY6"/>
<evidence type="ECO:0000313" key="1">
    <source>
        <dbReference type="EMBL" id="JAE26105.1"/>
    </source>
</evidence>
<organism evidence="1">
    <name type="scientific">Arundo donax</name>
    <name type="common">Giant reed</name>
    <name type="synonym">Donax arundinaceus</name>
    <dbReference type="NCBI Taxonomy" id="35708"/>
    <lineage>
        <taxon>Eukaryota</taxon>
        <taxon>Viridiplantae</taxon>
        <taxon>Streptophyta</taxon>
        <taxon>Embryophyta</taxon>
        <taxon>Tracheophyta</taxon>
        <taxon>Spermatophyta</taxon>
        <taxon>Magnoliopsida</taxon>
        <taxon>Liliopsida</taxon>
        <taxon>Poales</taxon>
        <taxon>Poaceae</taxon>
        <taxon>PACMAD clade</taxon>
        <taxon>Arundinoideae</taxon>
        <taxon>Arundineae</taxon>
        <taxon>Arundo</taxon>
    </lineage>
</organism>
<accession>A0A0A9GLY6</accession>
<reference evidence="1" key="1">
    <citation type="submission" date="2014-09" db="EMBL/GenBank/DDBJ databases">
        <authorList>
            <person name="Magalhaes I.L.F."/>
            <person name="Oliveira U."/>
            <person name="Santos F.R."/>
            <person name="Vidigal T.H.D.A."/>
            <person name="Brescovit A.D."/>
            <person name="Santos A.J."/>
        </authorList>
    </citation>
    <scope>NUCLEOTIDE SEQUENCE</scope>
    <source>
        <tissue evidence="1">Shoot tissue taken approximately 20 cm above the soil surface</tissue>
    </source>
</reference>
<proteinExistence type="predicted"/>